<keyword evidence="3" id="KW-1185">Reference proteome</keyword>
<evidence type="ECO:0000259" key="1">
    <source>
        <dbReference type="Pfam" id="PF06114"/>
    </source>
</evidence>
<reference evidence="3" key="1">
    <citation type="journal article" date="2019" name="Int. J. Syst. Evol. Microbiol.">
        <title>The Global Catalogue of Microorganisms (GCM) 10K type strain sequencing project: providing services to taxonomists for standard genome sequencing and annotation.</title>
        <authorList>
            <consortium name="The Broad Institute Genomics Platform"/>
            <consortium name="The Broad Institute Genome Sequencing Center for Infectious Disease"/>
            <person name="Wu L."/>
            <person name="Ma J."/>
        </authorList>
    </citation>
    <scope>NUCLEOTIDE SEQUENCE [LARGE SCALE GENOMIC DNA]</scope>
    <source>
        <strain evidence="3">CGMCC 1.15942</strain>
    </source>
</reference>
<dbReference type="EMBL" id="BMKI01000034">
    <property type="protein sequence ID" value="GGD06105.1"/>
    <property type="molecule type" value="Genomic_DNA"/>
</dbReference>
<feature type="domain" description="IrrE N-terminal-like" evidence="1">
    <location>
        <begin position="45"/>
        <end position="170"/>
    </location>
</feature>
<dbReference type="RefSeq" id="WP_088269969.1">
    <property type="nucleotide sequence ID" value="NZ_BMKI01000034.1"/>
</dbReference>
<name>A0ABQ1PWV3_9ENTE</name>
<protein>
    <submittedName>
        <fullName evidence="2">Toxin</fullName>
    </submittedName>
</protein>
<dbReference type="Proteomes" id="UP000630615">
    <property type="component" value="Unassembled WGS sequence"/>
</dbReference>
<gene>
    <name evidence="2" type="ORF">GCM10011573_39400</name>
</gene>
<evidence type="ECO:0000313" key="3">
    <source>
        <dbReference type="Proteomes" id="UP000630615"/>
    </source>
</evidence>
<dbReference type="Pfam" id="PF06114">
    <property type="entry name" value="Peptidase_M78"/>
    <property type="match status" value="1"/>
</dbReference>
<dbReference type="PANTHER" id="PTHR43236:SF1">
    <property type="entry name" value="BLL7220 PROTEIN"/>
    <property type="match status" value="1"/>
</dbReference>
<proteinExistence type="predicted"/>
<sequence>MSIESDEYLAFSNKINEFISANMLGMNLNVNSYKYNYLWEEVAAKGINIRSFPFEKSARRSISGMIVKDSYETTLAYNSNMSTKRKNFTISHEFTHFLYHLNDENNMFTDTKETLSYSLADILPEFQANIGASSILLPEPVLINELKKGTSPYFISETYGISEQAIYMRLLQQMQASFEASYQAASHTASKIMNGNSKRLAIDLGNNLEQKIIYSNPFYEAII</sequence>
<dbReference type="InterPro" id="IPR010359">
    <property type="entry name" value="IrrE_HExxH"/>
</dbReference>
<evidence type="ECO:0000313" key="2">
    <source>
        <dbReference type="EMBL" id="GGD06105.1"/>
    </source>
</evidence>
<dbReference type="InterPro" id="IPR052345">
    <property type="entry name" value="Rad_response_metalloprotease"/>
</dbReference>
<comment type="caution">
    <text evidence="2">The sequence shown here is derived from an EMBL/GenBank/DDBJ whole genome shotgun (WGS) entry which is preliminary data.</text>
</comment>
<dbReference type="PANTHER" id="PTHR43236">
    <property type="entry name" value="ANTITOXIN HIGA1"/>
    <property type="match status" value="1"/>
</dbReference>
<organism evidence="2 3">
    <name type="scientific">Enterococcus wangshanyuanii</name>
    <dbReference type="NCBI Taxonomy" id="2005703"/>
    <lineage>
        <taxon>Bacteria</taxon>
        <taxon>Bacillati</taxon>
        <taxon>Bacillota</taxon>
        <taxon>Bacilli</taxon>
        <taxon>Lactobacillales</taxon>
        <taxon>Enterococcaceae</taxon>
        <taxon>Enterococcus</taxon>
    </lineage>
</organism>
<dbReference type="Gene3D" id="1.10.10.2910">
    <property type="match status" value="1"/>
</dbReference>
<accession>A0ABQ1PWV3</accession>